<name>A0A9N9H7I0_9GLOM</name>
<evidence type="ECO:0000313" key="2">
    <source>
        <dbReference type="Proteomes" id="UP000789570"/>
    </source>
</evidence>
<sequence length="199" mass="22574">VLYEQRGNLELNSTHFKQMIEAADLHLQGLFNKLVKALIPNNRSAYNKVEARKTIVSLCYIMAVMRNKFVNDFKLEVGLFLSASGSTRNAIDTMNSIGFSAYDYYDIHEKRRPDTVTLSTANHMATCICKQVSNCTPIPIVFNNVIFDIAYTNRKTQWLTNGQLANNTFDQIDLLTVYCYDDAIAERKEECSMKGLCAS</sequence>
<dbReference type="Proteomes" id="UP000789570">
    <property type="component" value="Unassembled WGS sequence"/>
</dbReference>
<protein>
    <submittedName>
        <fullName evidence="1">2626_t:CDS:1</fullName>
    </submittedName>
</protein>
<proteinExistence type="predicted"/>
<gene>
    <name evidence="1" type="ORF">FCALED_LOCUS11718</name>
</gene>
<dbReference type="OrthoDB" id="2402958at2759"/>
<feature type="non-terminal residue" evidence="1">
    <location>
        <position position="199"/>
    </location>
</feature>
<comment type="caution">
    <text evidence="1">The sequence shown here is derived from an EMBL/GenBank/DDBJ whole genome shotgun (WGS) entry which is preliminary data.</text>
</comment>
<accession>A0A9N9H7I0</accession>
<keyword evidence="2" id="KW-1185">Reference proteome</keyword>
<organism evidence="1 2">
    <name type="scientific">Funneliformis caledonium</name>
    <dbReference type="NCBI Taxonomy" id="1117310"/>
    <lineage>
        <taxon>Eukaryota</taxon>
        <taxon>Fungi</taxon>
        <taxon>Fungi incertae sedis</taxon>
        <taxon>Mucoromycota</taxon>
        <taxon>Glomeromycotina</taxon>
        <taxon>Glomeromycetes</taxon>
        <taxon>Glomerales</taxon>
        <taxon>Glomeraceae</taxon>
        <taxon>Funneliformis</taxon>
    </lineage>
</organism>
<evidence type="ECO:0000313" key="1">
    <source>
        <dbReference type="EMBL" id="CAG8664734.1"/>
    </source>
</evidence>
<reference evidence="1" key="1">
    <citation type="submission" date="2021-06" db="EMBL/GenBank/DDBJ databases">
        <authorList>
            <person name="Kallberg Y."/>
            <person name="Tangrot J."/>
            <person name="Rosling A."/>
        </authorList>
    </citation>
    <scope>NUCLEOTIDE SEQUENCE</scope>
    <source>
        <strain evidence="1">UK204</strain>
    </source>
</reference>
<dbReference type="AlphaFoldDB" id="A0A9N9H7I0"/>
<dbReference type="EMBL" id="CAJVPQ010005142">
    <property type="protein sequence ID" value="CAG8664734.1"/>
    <property type="molecule type" value="Genomic_DNA"/>
</dbReference>